<keyword evidence="2" id="KW-0732">Signal</keyword>
<keyword evidence="1" id="KW-0472">Membrane</keyword>
<dbReference type="EMBL" id="CAKOGP040000001">
    <property type="protein sequence ID" value="CAJ1894733.1"/>
    <property type="molecule type" value="Genomic_DNA"/>
</dbReference>
<organism evidence="3 4">
    <name type="scientific">Cylindrotheca closterium</name>
    <dbReference type="NCBI Taxonomy" id="2856"/>
    <lineage>
        <taxon>Eukaryota</taxon>
        <taxon>Sar</taxon>
        <taxon>Stramenopiles</taxon>
        <taxon>Ochrophyta</taxon>
        <taxon>Bacillariophyta</taxon>
        <taxon>Bacillariophyceae</taxon>
        <taxon>Bacillariophycidae</taxon>
        <taxon>Bacillariales</taxon>
        <taxon>Bacillariaceae</taxon>
        <taxon>Cylindrotheca</taxon>
    </lineage>
</organism>
<accession>A0AAD2CA43</accession>
<feature type="transmembrane region" description="Helical" evidence="1">
    <location>
        <begin position="223"/>
        <end position="241"/>
    </location>
</feature>
<evidence type="ECO:0000313" key="3">
    <source>
        <dbReference type="EMBL" id="CAJ1894733.1"/>
    </source>
</evidence>
<evidence type="ECO:0008006" key="5">
    <source>
        <dbReference type="Google" id="ProtNLM"/>
    </source>
</evidence>
<reference evidence="3" key="1">
    <citation type="submission" date="2023-08" db="EMBL/GenBank/DDBJ databases">
        <authorList>
            <person name="Audoor S."/>
            <person name="Bilcke G."/>
        </authorList>
    </citation>
    <scope>NUCLEOTIDE SEQUENCE</scope>
</reference>
<gene>
    <name evidence="3" type="ORF">CYCCA115_LOCUS155</name>
</gene>
<keyword evidence="1" id="KW-1133">Transmembrane helix</keyword>
<feature type="signal peptide" evidence="2">
    <location>
        <begin position="1"/>
        <end position="21"/>
    </location>
</feature>
<evidence type="ECO:0000313" key="4">
    <source>
        <dbReference type="Proteomes" id="UP001295423"/>
    </source>
</evidence>
<comment type="caution">
    <text evidence="3">The sequence shown here is derived from an EMBL/GenBank/DDBJ whole genome shotgun (WGS) entry which is preliminary data.</text>
</comment>
<dbReference type="Proteomes" id="UP001295423">
    <property type="component" value="Unassembled WGS sequence"/>
</dbReference>
<sequence length="314" mass="34737">MVQRLTALLSLGAMIMTNVHADNMDVASRELTRHTTGNAPEELNVNAKDTFNPNFMKDMFSSCRPEKDGYFGSTYGEPVRLTYGFRIETKPLSSIVDMIDLVEDRIVDNVLSQSFPNLCGFGGRRLNKGRASGFRFLKLVGKDECSPTVSGFDFCAVFSGQVNLYGANSAQASANVYEMIREALTPEEASMIHTDIVAIRIDDGQFGLTGNIDGEEDSNANTIGYICFGIAAVIFGIIFYWKCIYNKKEMDTGTNNRGLYNGDNIMPSYDDDVSEFGKLNTGSYERPIAVGFSDAGSVYSDYKDEYQMEDPDII</sequence>
<keyword evidence="1" id="KW-0812">Transmembrane</keyword>
<keyword evidence="4" id="KW-1185">Reference proteome</keyword>
<protein>
    <recommendedName>
        <fullName evidence="5">SEA domain-containing protein</fullName>
    </recommendedName>
</protein>
<name>A0AAD2CA43_9STRA</name>
<evidence type="ECO:0000256" key="2">
    <source>
        <dbReference type="SAM" id="SignalP"/>
    </source>
</evidence>
<feature type="chain" id="PRO_5042173001" description="SEA domain-containing protein" evidence="2">
    <location>
        <begin position="22"/>
        <end position="314"/>
    </location>
</feature>
<proteinExistence type="predicted"/>
<dbReference type="AlphaFoldDB" id="A0AAD2CA43"/>
<evidence type="ECO:0000256" key="1">
    <source>
        <dbReference type="SAM" id="Phobius"/>
    </source>
</evidence>